<proteinExistence type="predicted"/>
<dbReference type="Proteomes" id="UP000597762">
    <property type="component" value="Unassembled WGS sequence"/>
</dbReference>
<keyword evidence="3" id="KW-1185">Reference proteome</keyword>
<keyword evidence="1" id="KW-1133">Transmembrane helix</keyword>
<protein>
    <submittedName>
        <fullName evidence="2">Uncharacterized protein</fullName>
    </submittedName>
</protein>
<reference evidence="2" key="1">
    <citation type="submission" date="2021-01" db="EMBL/GenBank/DDBJ databases">
        <authorList>
            <person name="Li R."/>
            <person name="Bekaert M."/>
        </authorList>
    </citation>
    <scope>NUCLEOTIDE SEQUENCE</scope>
    <source>
        <strain evidence="2">Farmed</strain>
    </source>
</reference>
<name>A0A812C6M3_ACAPH</name>
<evidence type="ECO:0000313" key="2">
    <source>
        <dbReference type="EMBL" id="CAE1255160.1"/>
    </source>
</evidence>
<feature type="transmembrane region" description="Helical" evidence="1">
    <location>
        <begin position="12"/>
        <end position="37"/>
    </location>
</feature>
<evidence type="ECO:0000313" key="3">
    <source>
        <dbReference type="Proteomes" id="UP000597762"/>
    </source>
</evidence>
<comment type="caution">
    <text evidence="2">The sequence shown here is derived from an EMBL/GenBank/DDBJ whole genome shotgun (WGS) entry which is preliminary data.</text>
</comment>
<keyword evidence="1" id="KW-0812">Transmembrane</keyword>
<sequence length="249" mass="28976">MTVHFLLYRFFAYFSLFCFPIGCCSFSSSLLIHALFFQFPFRIDLIISFLITYCSKSLSLSLFVACCLYLVAYCSFFLSFSSRIFFFFLFTLLIFISNFLFHFFLYFLCHILLRIDLVLRYYHLTHIIYIINSLQFLPLPPRIPPPPTQFFFMRVPHPHPISLTPPLFPKILSVLLPTSWPPSRSPTIPPRRRCLFTPDLLLWSAHVDKPPPPLSHTAPLAFSVKPSQQTTLLLQPSSPHPTFHPQTTS</sequence>
<accession>A0A812C6M3</accession>
<feature type="transmembrane region" description="Helical" evidence="1">
    <location>
        <begin position="84"/>
        <end position="109"/>
    </location>
</feature>
<feature type="transmembrane region" description="Helical" evidence="1">
    <location>
        <begin position="58"/>
        <end position="78"/>
    </location>
</feature>
<dbReference type="AlphaFoldDB" id="A0A812C6M3"/>
<dbReference type="EMBL" id="CAHIKZ030001169">
    <property type="protein sequence ID" value="CAE1255160.1"/>
    <property type="molecule type" value="Genomic_DNA"/>
</dbReference>
<keyword evidence="1" id="KW-0472">Membrane</keyword>
<gene>
    <name evidence="2" type="ORF">SPHA_29398</name>
</gene>
<organism evidence="2 3">
    <name type="scientific">Acanthosepion pharaonis</name>
    <name type="common">Pharaoh cuttlefish</name>
    <name type="synonym">Sepia pharaonis</name>
    <dbReference type="NCBI Taxonomy" id="158019"/>
    <lineage>
        <taxon>Eukaryota</taxon>
        <taxon>Metazoa</taxon>
        <taxon>Spiralia</taxon>
        <taxon>Lophotrochozoa</taxon>
        <taxon>Mollusca</taxon>
        <taxon>Cephalopoda</taxon>
        <taxon>Coleoidea</taxon>
        <taxon>Decapodiformes</taxon>
        <taxon>Sepiida</taxon>
        <taxon>Sepiina</taxon>
        <taxon>Sepiidae</taxon>
        <taxon>Acanthosepion</taxon>
    </lineage>
</organism>
<evidence type="ECO:0000256" key="1">
    <source>
        <dbReference type="SAM" id="Phobius"/>
    </source>
</evidence>